<keyword evidence="3" id="KW-0808">Transferase</keyword>
<keyword evidence="4" id="KW-1185">Reference proteome</keyword>
<proteinExistence type="predicted"/>
<dbReference type="PROSITE" id="PS50011">
    <property type="entry name" value="PROTEIN_KINASE_DOM"/>
    <property type="match status" value="1"/>
</dbReference>
<organism evidence="3 4">
    <name type="scientific">Rhizodiscina lignyota</name>
    <dbReference type="NCBI Taxonomy" id="1504668"/>
    <lineage>
        <taxon>Eukaryota</taxon>
        <taxon>Fungi</taxon>
        <taxon>Dikarya</taxon>
        <taxon>Ascomycota</taxon>
        <taxon>Pezizomycotina</taxon>
        <taxon>Dothideomycetes</taxon>
        <taxon>Pleosporomycetidae</taxon>
        <taxon>Aulographales</taxon>
        <taxon>Rhizodiscinaceae</taxon>
        <taxon>Rhizodiscina</taxon>
    </lineage>
</organism>
<dbReference type="PROSITE" id="PS00108">
    <property type="entry name" value="PROTEIN_KINASE_ST"/>
    <property type="match status" value="1"/>
</dbReference>
<dbReference type="PANTHER" id="PTHR24359:SF1">
    <property type="entry name" value="INHIBITOR OF NUCLEAR FACTOR KAPPA-B KINASE EPSILON SUBUNIT HOMOLOG 1-RELATED"/>
    <property type="match status" value="1"/>
</dbReference>
<gene>
    <name evidence="3" type="ORF">NA57DRAFT_71062</name>
</gene>
<dbReference type="InterPro" id="IPR000719">
    <property type="entry name" value="Prot_kinase_dom"/>
</dbReference>
<dbReference type="GO" id="GO:0004674">
    <property type="term" value="F:protein serine/threonine kinase activity"/>
    <property type="evidence" value="ECO:0007669"/>
    <property type="project" value="TreeGrafter"/>
</dbReference>
<dbReference type="CDD" id="cd00180">
    <property type="entry name" value="PKc"/>
    <property type="match status" value="1"/>
</dbReference>
<dbReference type="EMBL" id="ML978121">
    <property type="protein sequence ID" value="KAF2104859.1"/>
    <property type="molecule type" value="Genomic_DNA"/>
</dbReference>
<reference evidence="3" key="1">
    <citation type="journal article" date="2020" name="Stud. Mycol.">
        <title>101 Dothideomycetes genomes: a test case for predicting lifestyles and emergence of pathogens.</title>
        <authorList>
            <person name="Haridas S."/>
            <person name="Albert R."/>
            <person name="Binder M."/>
            <person name="Bloem J."/>
            <person name="Labutti K."/>
            <person name="Salamov A."/>
            <person name="Andreopoulos B."/>
            <person name="Baker S."/>
            <person name="Barry K."/>
            <person name="Bills G."/>
            <person name="Bluhm B."/>
            <person name="Cannon C."/>
            <person name="Castanera R."/>
            <person name="Culley D."/>
            <person name="Daum C."/>
            <person name="Ezra D."/>
            <person name="Gonzalez J."/>
            <person name="Henrissat B."/>
            <person name="Kuo A."/>
            <person name="Liang C."/>
            <person name="Lipzen A."/>
            <person name="Lutzoni F."/>
            <person name="Magnuson J."/>
            <person name="Mondo S."/>
            <person name="Nolan M."/>
            <person name="Ohm R."/>
            <person name="Pangilinan J."/>
            <person name="Park H.-J."/>
            <person name="Ramirez L."/>
            <person name="Alfaro M."/>
            <person name="Sun H."/>
            <person name="Tritt A."/>
            <person name="Yoshinaga Y."/>
            <person name="Zwiers L.-H."/>
            <person name="Turgeon B."/>
            <person name="Goodwin S."/>
            <person name="Spatafora J."/>
            <person name="Crous P."/>
            <person name="Grigoriev I."/>
        </authorList>
    </citation>
    <scope>NUCLEOTIDE SEQUENCE</scope>
    <source>
        <strain evidence="3">CBS 133067</strain>
    </source>
</reference>
<accession>A0A9P4MGW2</accession>
<evidence type="ECO:0000313" key="4">
    <source>
        <dbReference type="Proteomes" id="UP000799772"/>
    </source>
</evidence>
<evidence type="ECO:0000256" key="1">
    <source>
        <dbReference type="SAM" id="MobiDB-lite"/>
    </source>
</evidence>
<comment type="caution">
    <text evidence="3">The sequence shown here is derived from an EMBL/GenBank/DDBJ whole genome shotgun (WGS) entry which is preliminary data.</text>
</comment>
<dbReference type="InterPro" id="IPR008271">
    <property type="entry name" value="Ser/Thr_kinase_AS"/>
</dbReference>
<dbReference type="AlphaFoldDB" id="A0A9P4MGW2"/>
<name>A0A9P4MGW2_9PEZI</name>
<keyword evidence="3" id="KW-0418">Kinase</keyword>
<dbReference type="SUPFAM" id="SSF56112">
    <property type="entry name" value="Protein kinase-like (PK-like)"/>
    <property type="match status" value="1"/>
</dbReference>
<dbReference type="InterPro" id="IPR011009">
    <property type="entry name" value="Kinase-like_dom_sf"/>
</dbReference>
<dbReference type="Pfam" id="PF00069">
    <property type="entry name" value="Pkinase"/>
    <property type="match status" value="1"/>
</dbReference>
<feature type="region of interest" description="Disordered" evidence="1">
    <location>
        <begin position="566"/>
        <end position="594"/>
    </location>
</feature>
<sequence length="594" mass="67646">MDPMQRLRDKIQDILEPSCDDDGLLPPPGIIPEKSLRDVLSEPAVKEVLESFESKASYKSKEQCEKKSTIGDLMEFICGKATKIFATIVLAECSLELIHWFHKRGIDDSTLPISLKWDKENQTSTAESECTNDPLGTLSLDSLTSGRGQQFMRYQHLFLAPVFQKEKFEYSFSKNTRLPFVDTRDNITASTQFSEVKERRIHRDYLQHDIIFNLAESEGHPRVAVKILKPQMNKEELNDQAGKEVEMLKLMKELEYPHLIRTIAYYRLNETHHFVFPWAENGSLRNVWRGDPPRLEKSYLEWVFNQLYGLAMALDLLHHTKKCRHGDLKPENILCFKDGSNNDILVVADLGLATVHQIVTEMRKHTNPTGGTLVYLAPEAAPNPLNPLQPRPRRYDVWAMGCIYLEFVIWLLYGVEGLARFTGPLEAYYVRDNKTVDVHGDVKRWTDYIKEEDCCPESSAIRRLIDLISAKLLTVNVKDYDMEDPGYVFERNGNNLDPPPNSEPLLGTGADTPHVIVRADTETLTGRFSSAYNPSVQPRWTSRGMRVTLRKIIDDVTSGKCKWMNFDAKPSAGPPAGSGDSTLKVPLGQPHRVR</sequence>
<dbReference type="Proteomes" id="UP000799772">
    <property type="component" value="Unassembled WGS sequence"/>
</dbReference>
<protein>
    <submittedName>
        <fullName evidence="3">Kinase-like protein</fullName>
    </submittedName>
</protein>
<dbReference type="SMART" id="SM00220">
    <property type="entry name" value="S_TKc"/>
    <property type="match status" value="1"/>
</dbReference>
<evidence type="ECO:0000313" key="3">
    <source>
        <dbReference type="EMBL" id="KAF2104859.1"/>
    </source>
</evidence>
<feature type="domain" description="Protein kinase" evidence="2">
    <location>
        <begin position="182"/>
        <end position="517"/>
    </location>
</feature>
<dbReference type="OrthoDB" id="4062651at2759"/>
<dbReference type="PANTHER" id="PTHR24359">
    <property type="entry name" value="SERINE/THREONINE-PROTEIN KINASE SBK1"/>
    <property type="match status" value="1"/>
</dbReference>
<dbReference type="GO" id="GO:0005524">
    <property type="term" value="F:ATP binding"/>
    <property type="evidence" value="ECO:0007669"/>
    <property type="project" value="InterPro"/>
</dbReference>
<dbReference type="Gene3D" id="1.10.510.10">
    <property type="entry name" value="Transferase(Phosphotransferase) domain 1"/>
    <property type="match status" value="1"/>
</dbReference>
<evidence type="ECO:0000259" key="2">
    <source>
        <dbReference type="PROSITE" id="PS50011"/>
    </source>
</evidence>